<evidence type="ECO:0000313" key="5">
    <source>
        <dbReference type="EMBL" id="SFU27373.1"/>
    </source>
</evidence>
<dbReference type="SUPFAM" id="SSF102405">
    <property type="entry name" value="MCP/YpsA-like"/>
    <property type="match status" value="1"/>
</dbReference>
<dbReference type="PANTHER" id="PTHR43022">
    <property type="entry name" value="PROTEIN SMF"/>
    <property type="match status" value="1"/>
</dbReference>
<dbReference type="STRING" id="1035707.SAMN05216552_100166"/>
<dbReference type="Pfam" id="PF02481">
    <property type="entry name" value="DNA_processg_A"/>
    <property type="match status" value="1"/>
</dbReference>
<name>A0A1I7ETZ0_9BURK</name>
<evidence type="ECO:0000256" key="1">
    <source>
        <dbReference type="ARBA" id="ARBA00006525"/>
    </source>
</evidence>
<evidence type="ECO:0000259" key="3">
    <source>
        <dbReference type="Pfam" id="PF02481"/>
    </source>
</evidence>
<dbReference type="InterPro" id="IPR041614">
    <property type="entry name" value="DprA_WH"/>
</dbReference>
<dbReference type="NCBIfam" id="TIGR00732">
    <property type="entry name" value="dprA"/>
    <property type="match status" value="1"/>
</dbReference>
<dbReference type="Gene3D" id="3.40.50.450">
    <property type="match status" value="1"/>
</dbReference>
<dbReference type="PANTHER" id="PTHR43022:SF1">
    <property type="entry name" value="PROTEIN SMF"/>
    <property type="match status" value="1"/>
</dbReference>
<feature type="region of interest" description="Disordered" evidence="2">
    <location>
        <begin position="1"/>
        <end position="34"/>
    </location>
</feature>
<accession>A0A1I7ETZ0</accession>
<dbReference type="EMBL" id="FPBO01000001">
    <property type="protein sequence ID" value="SFU27373.1"/>
    <property type="molecule type" value="Genomic_DNA"/>
</dbReference>
<sequence>MTPTVQATDHQPPTAQPAAQPNPAGAPAGHAAAAASDAATASNATAFADVSAAPDAPALGGAELAAWLRLSETPGVGPTAAGALLAALNDPPSIFRAEPDTLSRLLGEALPPARVAEAVQALRHPGAAVLDEAARQTDAALAWHVQPGNAVLTLHSPGYPPQLREIPNPPLLLYIKGRRELLARPALAMVGSRNASMQGMANAEHFAAALSRQGVTIVSGLALGIDAAAHRGGLAGGGSTVAVIGTGIDRSYPARNHELALRIADQGCIVSEYPLGTRPLSANFPRRNRVISGLARGVLVVEAAVGSGSLITTRYALAQGRDVFAIPGSIHSSLSKGCNDLIKQGARLVETVDDVLGEVLPGARSERAGARAAVTLQLKEELEALLLALGHDPAGAEALALRAGLAPAAAQGHLLALELAGLVERLPGGIFQRIKT</sequence>
<proteinExistence type="inferred from homology"/>
<evidence type="ECO:0000259" key="4">
    <source>
        <dbReference type="Pfam" id="PF17782"/>
    </source>
</evidence>
<feature type="domain" description="Smf/DprA SLOG" evidence="3">
    <location>
        <begin position="151"/>
        <end position="358"/>
    </location>
</feature>
<evidence type="ECO:0000256" key="2">
    <source>
        <dbReference type="SAM" id="MobiDB-lite"/>
    </source>
</evidence>
<dbReference type="Pfam" id="PF17782">
    <property type="entry name" value="WHD_DprA"/>
    <property type="match status" value="1"/>
</dbReference>
<dbReference type="InterPro" id="IPR003488">
    <property type="entry name" value="DprA"/>
</dbReference>
<keyword evidence="6" id="KW-1185">Reference proteome</keyword>
<comment type="similarity">
    <text evidence="1">Belongs to the DprA/Smf family.</text>
</comment>
<dbReference type="AlphaFoldDB" id="A0A1I7ETZ0"/>
<protein>
    <submittedName>
        <fullName evidence="5">DNA protecting protein DprA</fullName>
    </submittedName>
</protein>
<dbReference type="Gene3D" id="1.10.10.10">
    <property type="entry name" value="Winged helix-like DNA-binding domain superfamily/Winged helix DNA-binding domain"/>
    <property type="match status" value="1"/>
</dbReference>
<dbReference type="GO" id="GO:0009294">
    <property type="term" value="P:DNA-mediated transformation"/>
    <property type="evidence" value="ECO:0007669"/>
    <property type="project" value="InterPro"/>
</dbReference>
<gene>
    <name evidence="5" type="ORF">SAMN05216552_100166</name>
</gene>
<dbReference type="Proteomes" id="UP000199391">
    <property type="component" value="Unassembled WGS sequence"/>
</dbReference>
<feature type="domain" description="DprA winged helix" evidence="4">
    <location>
        <begin position="375"/>
        <end position="429"/>
    </location>
</feature>
<organism evidence="5 6">
    <name type="scientific">Pseudoduganella namucuonensis</name>
    <dbReference type="NCBI Taxonomy" id="1035707"/>
    <lineage>
        <taxon>Bacteria</taxon>
        <taxon>Pseudomonadati</taxon>
        <taxon>Pseudomonadota</taxon>
        <taxon>Betaproteobacteria</taxon>
        <taxon>Burkholderiales</taxon>
        <taxon>Oxalobacteraceae</taxon>
        <taxon>Telluria group</taxon>
        <taxon>Pseudoduganella</taxon>
    </lineage>
</organism>
<dbReference type="InterPro" id="IPR036388">
    <property type="entry name" value="WH-like_DNA-bd_sf"/>
</dbReference>
<reference evidence="6" key="1">
    <citation type="submission" date="2016-10" db="EMBL/GenBank/DDBJ databases">
        <authorList>
            <person name="Varghese N."/>
            <person name="Submissions S."/>
        </authorList>
    </citation>
    <scope>NUCLEOTIDE SEQUENCE [LARGE SCALE GENOMIC DNA]</scope>
    <source>
        <strain evidence="6">CGMCC 1.11014</strain>
    </source>
</reference>
<dbReference type="InterPro" id="IPR057666">
    <property type="entry name" value="DrpA_SLOG"/>
</dbReference>
<evidence type="ECO:0000313" key="6">
    <source>
        <dbReference type="Proteomes" id="UP000199391"/>
    </source>
</evidence>